<evidence type="ECO:0000256" key="3">
    <source>
        <dbReference type="ARBA" id="ARBA00022448"/>
    </source>
</evidence>
<keyword evidence="4" id="KW-1003">Cell membrane</keyword>
<dbReference type="Pfam" id="PF07690">
    <property type="entry name" value="MFS_1"/>
    <property type="match status" value="1"/>
</dbReference>
<evidence type="ECO:0000313" key="15">
    <source>
        <dbReference type="Proteomes" id="UP000297716"/>
    </source>
</evidence>
<dbReference type="SUPFAM" id="SSF54373">
    <property type="entry name" value="FAD-linked reductases, C-terminal domain"/>
    <property type="match status" value="1"/>
</dbReference>
<dbReference type="GO" id="GO:0005886">
    <property type="term" value="C:plasma membrane"/>
    <property type="evidence" value="ECO:0007669"/>
    <property type="project" value="UniProtKB-SubCell"/>
</dbReference>
<evidence type="ECO:0000256" key="1">
    <source>
        <dbReference type="ARBA" id="ARBA00004651"/>
    </source>
</evidence>
<dbReference type="SUPFAM" id="SSF51905">
    <property type="entry name" value="FAD/NAD(P)-binding domain"/>
    <property type="match status" value="1"/>
</dbReference>
<dbReference type="Gene3D" id="1.20.1250.20">
    <property type="entry name" value="MFS general substrate transporter like domains"/>
    <property type="match status" value="1"/>
</dbReference>
<dbReference type="SUPFAM" id="SSF103473">
    <property type="entry name" value="MFS general substrate transporter"/>
    <property type="match status" value="1"/>
</dbReference>
<keyword evidence="15" id="KW-1185">Reference proteome</keyword>
<proteinExistence type="inferred from homology"/>
<feature type="transmembrane region" description="Helical" evidence="12">
    <location>
        <begin position="553"/>
        <end position="570"/>
    </location>
</feature>
<feature type="domain" description="Major facilitator superfamily (MFS) profile" evidence="13">
    <location>
        <begin position="515"/>
        <end position="956"/>
    </location>
</feature>
<evidence type="ECO:0000256" key="2">
    <source>
        <dbReference type="ARBA" id="ARBA00005179"/>
    </source>
</evidence>
<dbReference type="InterPro" id="IPR036188">
    <property type="entry name" value="FAD/NAD-bd_sf"/>
</dbReference>
<feature type="transmembrane region" description="Helical" evidence="12">
    <location>
        <begin position="582"/>
        <end position="600"/>
    </location>
</feature>
<protein>
    <recommendedName>
        <fullName evidence="13">Major facilitator superfamily (MFS) profile domain-containing protein</fullName>
    </recommendedName>
</protein>
<feature type="transmembrane region" description="Helical" evidence="12">
    <location>
        <begin position="781"/>
        <end position="802"/>
    </location>
</feature>
<evidence type="ECO:0000256" key="4">
    <source>
        <dbReference type="ARBA" id="ARBA00022475"/>
    </source>
</evidence>
<dbReference type="AlphaFoldDB" id="A0A4Z0Z2V1"/>
<feature type="transmembrane region" description="Helical" evidence="12">
    <location>
        <begin position="670"/>
        <end position="689"/>
    </location>
</feature>
<dbReference type="OrthoDB" id="1878542at2759"/>
<keyword evidence="5" id="KW-0285">Flavoprotein</keyword>
<comment type="subcellular location">
    <subcellularLocation>
        <location evidence="1">Cell membrane</location>
        <topology evidence="1">Multi-pass membrane protein</topology>
    </subcellularLocation>
</comment>
<dbReference type="PANTHER" id="PTHR23502">
    <property type="entry name" value="MAJOR FACILITATOR SUPERFAMILY"/>
    <property type="match status" value="1"/>
</dbReference>
<dbReference type="PROSITE" id="PS50850">
    <property type="entry name" value="MFS"/>
    <property type="match status" value="1"/>
</dbReference>
<evidence type="ECO:0000313" key="14">
    <source>
        <dbReference type="EMBL" id="TGJ85735.1"/>
    </source>
</evidence>
<keyword evidence="3" id="KW-0813">Transport</keyword>
<feature type="transmembrane region" description="Helical" evidence="12">
    <location>
        <begin position="930"/>
        <end position="951"/>
    </location>
</feature>
<keyword evidence="9" id="KW-0560">Oxidoreductase</keyword>
<feature type="transmembrane region" description="Helical" evidence="12">
    <location>
        <begin position="902"/>
        <end position="924"/>
    </location>
</feature>
<feature type="transmembrane region" description="Helical" evidence="12">
    <location>
        <begin position="638"/>
        <end position="658"/>
    </location>
</feature>
<organism evidence="14 15">
    <name type="scientific">Xylaria hypoxylon</name>
    <dbReference type="NCBI Taxonomy" id="37992"/>
    <lineage>
        <taxon>Eukaryota</taxon>
        <taxon>Fungi</taxon>
        <taxon>Dikarya</taxon>
        <taxon>Ascomycota</taxon>
        <taxon>Pezizomycotina</taxon>
        <taxon>Sordariomycetes</taxon>
        <taxon>Xylariomycetidae</taxon>
        <taxon>Xylariales</taxon>
        <taxon>Xylariaceae</taxon>
        <taxon>Xylaria</taxon>
    </lineage>
</organism>
<dbReference type="Proteomes" id="UP000297716">
    <property type="component" value="Unassembled WGS sequence"/>
</dbReference>
<dbReference type="PRINTS" id="PR00420">
    <property type="entry name" value="RNGMNOXGNASE"/>
</dbReference>
<evidence type="ECO:0000256" key="8">
    <source>
        <dbReference type="ARBA" id="ARBA00022989"/>
    </source>
</evidence>
<keyword evidence="6 12" id="KW-0812">Transmembrane</keyword>
<evidence type="ECO:0000256" key="7">
    <source>
        <dbReference type="ARBA" id="ARBA00022827"/>
    </source>
</evidence>
<gene>
    <name evidence="14" type="ORF">E0Z10_g3033</name>
</gene>
<feature type="transmembrane region" description="Helical" evidence="12">
    <location>
        <begin position="20"/>
        <end position="39"/>
    </location>
</feature>
<dbReference type="InterPro" id="IPR011701">
    <property type="entry name" value="MFS"/>
</dbReference>
<keyword evidence="10 12" id="KW-0472">Membrane</keyword>
<comment type="similarity">
    <text evidence="11">Belongs to the major facilitator superfamily. DHA1 family. Polyamines/proton antiporter (TC 2.A.1.2.16) subfamily.</text>
</comment>
<dbReference type="PANTHER" id="PTHR23502:SF186">
    <property type="entry name" value="MAJOR FACILITATOR SUPERFAMILY (MFS) PROFILE DOMAIN-CONTAINING PROTEIN"/>
    <property type="match status" value="1"/>
</dbReference>
<dbReference type="STRING" id="37992.A0A4Z0Z2V1"/>
<evidence type="ECO:0000256" key="6">
    <source>
        <dbReference type="ARBA" id="ARBA00022692"/>
    </source>
</evidence>
<evidence type="ECO:0000256" key="5">
    <source>
        <dbReference type="ARBA" id="ARBA00022630"/>
    </source>
</evidence>
<dbReference type="InterPro" id="IPR036259">
    <property type="entry name" value="MFS_trans_sf"/>
</dbReference>
<reference evidence="14 15" key="1">
    <citation type="submission" date="2019-03" db="EMBL/GenBank/DDBJ databases">
        <title>Draft genome sequence of Xylaria hypoxylon DSM 108379, a ubiquitous saprotrophic-parasitic fungi on hardwood.</title>
        <authorList>
            <person name="Buettner E."/>
            <person name="Leonhardt S."/>
            <person name="Gebauer A.M."/>
            <person name="Liers C."/>
            <person name="Hofrichter M."/>
            <person name="Kellner H."/>
        </authorList>
    </citation>
    <scope>NUCLEOTIDE SEQUENCE [LARGE SCALE GENOMIC DNA]</scope>
    <source>
        <strain evidence="14 15">DSM 108379</strain>
    </source>
</reference>
<dbReference type="GO" id="GO:0071949">
    <property type="term" value="F:FAD binding"/>
    <property type="evidence" value="ECO:0007669"/>
    <property type="project" value="InterPro"/>
</dbReference>
<dbReference type="InterPro" id="IPR002938">
    <property type="entry name" value="FAD-bd"/>
</dbReference>
<feature type="transmembrane region" description="Helical" evidence="12">
    <location>
        <begin position="866"/>
        <end position="890"/>
    </location>
</feature>
<evidence type="ECO:0000256" key="10">
    <source>
        <dbReference type="ARBA" id="ARBA00023136"/>
    </source>
</evidence>
<evidence type="ECO:0000256" key="12">
    <source>
        <dbReference type="SAM" id="Phobius"/>
    </source>
</evidence>
<dbReference type="GO" id="GO:0016491">
    <property type="term" value="F:oxidoreductase activity"/>
    <property type="evidence" value="ECO:0007669"/>
    <property type="project" value="UniProtKB-KW"/>
</dbReference>
<accession>A0A4Z0Z2V1</accession>
<evidence type="ECO:0000256" key="11">
    <source>
        <dbReference type="ARBA" id="ARBA00038459"/>
    </source>
</evidence>
<sequence length="967" mass="106998">MDDRSSLKHGSSSPCRLNVLIVGGGLFGLAAAISIVCAGHKVTVFETHSGPHEVGAGLQSSPNSTRLWTKWGLSNVLQSLAAAPTGLQIHDFNGKVLAQRQNYDVEIQQRYGSPLWTMHRVDLQNALVERARELGVEILYSSRVDDINMTRPGVRTEDGQMHNGDLVVLAEGVWSSHRSDLLGKQINPEPSGDMAYRMTIDYEQLEGHSDLQAWMQDLKIRIWIGPGSHAVAYPVRRSSQMNIVLLVHDDFENRQESKSVGDVAEMREHFNGWDPILNKMLSVVQTVQKWRLMQLPPLKTWRSQQGTTVLGGDSCHAILPYMAQGLSMGLEDAAVLGYLLGSVTNKSHIAKATHMYERLRVARTARMRDETHKHARHFHAADPELRRTRDAEFSRSFDPNSNCEVTRCHHDVDHDFILSRPSYRQHVSRDDSTQRSTPEISQRRWTWLDRFDSSTDPANNFPWDLSFTGFCPSMAESRSTQDTSTSSHTRAFEITWVDNDDENPKNWPAWYRGLILGFVSFATLVVVIASTAYVTTIPGVMAEFGIADRTIPVLGVTTYLFGLGVGPLLLAPLGEIFGRRPVYTITLFLFTITLIPSAVATNIATILATRFLAAFVGSVMLSNAPGTVNDIATNETRALYVSIWIFGAVSGPVLGPVIAGLINQHHDWRWIHWTIVILSFVSALMMASLKETFAPAILYRKYVRAKRDDDRYWCKHEDFGRGSLKAKLEVSIKRPVVMAFTEPICLLWNTYIAILYALLYLSIVGYPIVFQQLRGWSSSVAGLPFLSIGFGSLICILVEPYLRRLVKAVDMFLRREKSEDANPISISPPPPPAPEATVPLIFIGGLLVPVGMLLFAVSASPPNSPVVAILSGVPFGMGNMLVIIYVTNYLASCYGSQAASAIAGNAVTRNLIGGVLPLLAPVLYSRLGPLFTGLVLVAIALVLSIIPILFWKWGSQLRGRSQLATGS</sequence>
<dbReference type="EMBL" id="SKBN01000040">
    <property type="protein sequence ID" value="TGJ85735.1"/>
    <property type="molecule type" value="Genomic_DNA"/>
</dbReference>
<feature type="transmembrane region" description="Helical" evidence="12">
    <location>
        <begin position="746"/>
        <end position="769"/>
    </location>
</feature>
<evidence type="ECO:0000256" key="9">
    <source>
        <dbReference type="ARBA" id="ARBA00023002"/>
    </source>
</evidence>
<dbReference type="Gene3D" id="3.50.50.60">
    <property type="entry name" value="FAD/NAD(P)-binding domain"/>
    <property type="match status" value="1"/>
</dbReference>
<dbReference type="CDD" id="cd17323">
    <property type="entry name" value="MFS_Tpo1_MDR_like"/>
    <property type="match status" value="1"/>
</dbReference>
<name>A0A4Z0Z2V1_9PEZI</name>
<evidence type="ECO:0000259" key="13">
    <source>
        <dbReference type="PROSITE" id="PS50850"/>
    </source>
</evidence>
<comment type="pathway">
    <text evidence="2">Secondary metabolite biosynthesis.</text>
</comment>
<feature type="transmembrane region" description="Helical" evidence="12">
    <location>
        <begin position="514"/>
        <end position="533"/>
    </location>
</feature>
<dbReference type="Pfam" id="PF01494">
    <property type="entry name" value="FAD_binding_3"/>
    <property type="match status" value="1"/>
</dbReference>
<feature type="transmembrane region" description="Helical" evidence="12">
    <location>
        <begin position="606"/>
        <end position="626"/>
    </location>
</feature>
<feature type="transmembrane region" description="Helical" evidence="12">
    <location>
        <begin position="840"/>
        <end position="860"/>
    </location>
</feature>
<dbReference type="InterPro" id="IPR020846">
    <property type="entry name" value="MFS_dom"/>
</dbReference>
<dbReference type="GO" id="GO:0022857">
    <property type="term" value="F:transmembrane transporter activity"/>
    <property type="evidence" value="ECO:0007669"/>
    <property type="project" value="InterPro"/>
</dbReference>
<keyword evidence="7" id="KW-0274">FAD</keyword>
<keyword evidence="8 12" id="KW-1133">Transmembrane helix</keyword>
<comment type="caution">
    <text evidence="14">The sequence shown here is derived from an EMBL/GenBank/DDBJ whole genome shotgun (WGS) entry which is preliminary data.</text>
</comment>